<feature type="compositionally biased region" description="Polar residues" evidence="1">
    <location>
        <begin position="462"/>
        <end position="472"/>
    </location>
</feature>
<feature type="compositionally biased region" description="Basic and acidic residues" evidence="1">
    <location>
        <begin position="42"/>
        <end position="52"/>
    </location>
</feature>
<feature type="compositionally biased region" description="Polar residues" evidence="1">
    <location>
        <begin position="132"/>
        <end position="142"/>
    </location>
</feature>
<feature type="compositionally biased region" description="Basic and acidic residues" evidence="1">
    <location>
        <begin position="327"/>
        <end position="336"/>
    </location>
</feature>
<organism evidence="2 3">
    <name type="scientific">Canariomyces notabilis</name>
    <dbReference type="NCBI Taxonomy" id="2074819"/>
    <lineage>
        <taxon>Eukaryota</taxon>
        <taxon>Fungi</taxon>
        <taxon>Dikarya</taxon>
        <taxon>Ascomycota</taxon>
        <taxon>Pezizomycotina</taxon>
        <taxon>Sordariomycetes</taxon>
        <taxon>Sordariomycetidae</taxon>
        <taxon>Sordariales</taxon>
        <taxon>Chaetomiaceae</taxon>
        <taxon>Canariomyces</taxon>
    </lineage>
</organism>
<feature type="region of interest" description="Disordered" evidence="1">
    <location>
        <begin position="1"/>
        <end position="664"/>
    </location>
</feature>
<feature type="compositionally biased region" description="Low complexity" evidence="1">
    <location>
        <begin position="779"/>
        <end position="789"/>
    </location>
</feature>
<dbReference type="EMBL" id="MU853369">
    <property type="protein sequence ID" value="KAK4107758.1"/>
    <property type="molecule type" value="Genomic_DNA"/>
</dbReference>
<dbReference type="AlphaFoldDB" id="A0AAN6T7L3"/>
<reference evidence="2" key="1">
    <citation type="journal article" date="2023" name="Mol. Phylogenet. Evol.">
        <title>Genome-scale phylogeny and comparative genomics of the fungal order Sordariales.</title>
        <authorList>
            <person name="Hensen N."/>
            <person name="Bonometti L."/>
            <person name="Westerberg I."/>
            <person name="Brannstrom I.O."/>
            <person name="Guillou S."/>
            <person name="Cros-Aarteil S."/>
            <person name="Calhoun S."/>
            <person name="Haridas S."/>
            <person name="Kuo A."/>
            <person name="Mondo S."/>
            <person name="Pangilinan J."/>
            <person name="Riley R."/>
            <person name="LaButti K."/>
            <person name="Andreopoulos B."/>
            <person name="Lipzen A."/>
            <person name="Chen C."/>
            <person name="Yan M."/>
            <person name="Daum C."/>
            <person name="Ng V."/>
            <person name="Clum A."/>
            <person name="Steindorff A."/>
            <person name="Ohm R.A."/>
            <person name="Martin F."/>
            <person name="Silar P."/>
            <person name="Natvig D.O."/>
            <person name="Lalanne C."/>
            <person name="Gautier V."/>
            <person name="Ament-Velasquez S.L."/>
            <person name="Kruys A."/>
            <person name="Hutchinson M.I."/>
            <person name="Powell A.J."/>
            <person name="Barry K."/>
            <person name="Miller A.N."/>
            <person name="Grigoriev I.V."/>
            <person name="Debuchy R."/>
            <person name="Gladieux P."/>
            <person name="Hiltunen Thoren M."/>
            <person name="Johannesson H."/>
        </authorList>
    </citation>
    <scope>NUCLEOTIDE SEQUENCE</scope>
    <source>
        <strain evidence="2">CBS 508.74</strain>
    </source>
</reference>
<accession>A0AAN6T7L3</accession>
<name>A0AAN6T7L3_9PEZI</name>
<dbReference type="RefSeq" id="XP_064665328.1">
    <property type="nucleotide sequence ID" value="XM_064816269.1"/>
</dbReference>
<feature type="region of interest" description="Disordered" evidence="1">
    <location>
        <begin position="723"/>
        <end position="789"/>
    </location>
</feature>
<feature type="compositionally biased region" description="Low complexity" evidence="1">
    <location>
        <begin position="508"/>
        <end position="526"/>
    </location>
</feature>
<feature type="compositionally biased region" description="Basic and acidic residues" evidence="1">
    <location>
        <begin position="118"/>
        <end position="131"/>
    </location>
</feature>
<feature type="compositionally biased region" description="Basic and acidic residues" evidence="1">
    <location>
        <begin position="479"/>
        <end position="501"/>
    </location>
</feature>
<proteinExistence type="predicted"/>
<feature type="compositionally biased region" description="Basic and acidic residues" evidence="1">
    <location>
        <begin position="408"/>
        <end position="417"/>
    </location>
</feature>
<feature type="compositionally biased region" description="Polar residues" evidence="1">
    <location>
        <begin position="595"/>
        <end position="613"/>
    </location>
</feature>
<dbReference type="GeneID" id="89940394"/>
<feature type="compositionally biased region" description="Polar residues" evidence="1">
    <location>
        <begin position="756"/>
        <end position="778"/>
    </location>
</feature>
<feature type="compositionally biased region" description="Basic and acidic residues" evidence="1">
    <location>
        <begin position="69"/>
        <end position="101"/>
    </location>
</feature>
<reference evidence="2" key="2">
    <citation type="submission" date="2023-05" db="EMBL/GenBank/DDBJ databases">
        <authorList>
            <consortium name="Lawrence Berkeley National Laboratory"/>
            <person name="Steindorff A."/>
            <person name="Hensen N."/>
            <person name="Bonometti L."/>
            <person name="Westerberg I."/>
            <person name="Brannstrom I.O."/>
            <person name="Guillou S."/>
            <person name="Cros-Aarteil S."/>
            <person name="Calhoun S."/>
            <person name="Haridas S."/>
            <person name="Kuo A."/>
            <person name="Mondo S."/>
            <person name="Pangilinan J."/>
            <person name="Riley R."/>
            <person name="Labutti K."/>
            <person name="Andreopoulos B."/>
            <person name="Lipzen A."/>
            <person name="Chen C."/>
            <person name="Yanf M."/>
            <person name="Daum C."/>
            <person name="Ng V."/>
            <person name="Clum A."/>
            <person name="Ohm R."/>
            <person name="Martin F."/>
            <person name="Silar P."/>
            <person name="Natvig D."/>
            <person name="Lalanne C."/>
            <person name="Gautier V."/>
            <person name="Ament-Velasquez S.L."/>
            <person name="Kruys A."/>
            <person name="Hutchinson M.I."/>
            <person name="Powell A.J."/>
            <person name="Barry K."/>
            <person name="Miller A.N."/>
            <person name="Grigoriev I.V."/>
            <person name="Debuchy R."/>
            <person name="Gladieux P."/>
            <person name="Thoren M.H."/>
            <person name="Johannesson H."/>
        </authorList>
    </citation>
    <scope>NUCLEOTIDE SEQUENCE</scope>
    <source>
        <strain evidence="2">CBS 508.74</strain>
    </source>
</reference>
<sequence length="867" mass="92242">MATSSIPGSYPIDDSLPPTPAETLQQPAPPEQHHRQPNKLHKPNDPRGHKYADSGVGLTDSAPIYSSGPDEHARNSPKEDVGQGDRIRDHIEPAEPIKSEPSEPINPESREVPPSQDTGREVHTAATRDNEQTLGTENSSGDSRIEHSGGNRQHRNSAPYWGDLPTGGGGGIYNSVTGHGSAKDDSAEHNHPRKRSASERSHISTPIAEHPRGGVYNTVTGHGSQDDESKRHRQPQNTDTRDSDATGHTRGLFAAPVRLADIPEQTQKKPSEPTTPRQQGQKELVPGIVPETTVRDDVRLAESASRGDAARSPHRAFPLAAANTETKSGDRNRSGARESYGPVAGASGLVVGSAVTGFGGQDSGTRQIDQAKRQPGIPKGGNGEHITGAAVSHKHENEKQTSPVQKTRSHEDHPTKGEKKHKILGIFHRHKDSSRRDDTSTSEPRRKSTGDRGELSKEQRTTRSANMGNSPSRLRKLSKTREATETRRSSELPGRDTHTRPGNDNGKGKYAVGAAAGTAAGAGVLGLHRHEKDETARGGNTERPSGAVPAGEAEHQFEEVSTPFEHPREPPPVPPTSGAKFSQETVTQEPGHYNTLDSGTASGVSRSPRNASPGSVGEGAVSKGENDSTRYNHLPSGTPSGVKVQPGKSQHHHDTNGAVTHHTQDQADVSNNTRAQHGLFVAPMPSSHHHRSEAINMSPNTKIMGSQEHPMQHQMSPEVMPAAYTASAPRSREETQDINSEPAEHHMSPEVMPSAYTAQTHAPRGQTQSHRTQSGMLPTTTTSTSTNGKVGAPPVLPPLQGLGQNNFQSGNSSSLGRDPALAAATASWGTTTGSSVGGDTGAGQKVVHKCVHCGRENDISGYLTRGG</sequence>
<feature type="compositionally biased region" description="Basic and acidic residues" evidence="1">
    <location>
        <begin position="181"/>
        <end position="202"/>
    </location>
</feature>
<gene>
    <name evidence="2" type="ORF">N656DRAFT_784909</name>
</gene>
<feature type="compositionally biased region" description="Basic residues" evidence="1">
    <location>
        <begin position="418"/>
        <end position="433"/>
    </location>
</feature>
<feature type="compositionally biased region" description="Polar residues" evidence="1">
    <location>
        <begin position="579"/>
        <end position="588"/>
    </location>
</feature>
<comment type="caution">
    <text evidence="2">The sequence shown here is derived from an EMBL/GenBank/DDBJ whole genome shotgun (WGS) entry which is preliminary data.</text>
</comment>
<feature type="compositionally biased region" description="Basic and acidic residues" evidence="1">
    <location>
        <begin position="434"/>
        <end position="461"/>
    </location>
</feature>
<feature type="compositionally biased region" description="Polar residues" evidence="1">
    <location>
        <begin position="272"/>
        <end position="281"/>
    </location>
</feature>
<evidence type="ECO:0000313" key="2">
    <source>
        <dbReference type="EMBL" id="KAK4107758.1"/>
    </source>
</evidence>
<dbReference type="Proteomes" id="UP001302812">
    <property type="component" value="Unassembled WGS sequence"/>
</dbReference>
<protein>
    <submittedName>
        <fullName evidence="2">Uncharacterized protein</fullName>
    </submittedName>
</protein>
<evidence type="ECO:0000313" key="3">
    <source>
        <dbReference type="Proteomes" id="UP001302812"/>
    </source>
</evidence>
<evidence type="ECO:0000256" key="1">
    <source>
        <dbReference type="SAM" id="MobiDB-lite"/>
    </source>
</evidence>
<keyword evidence="3" id="KW-1185">Reference proteome</keyword>